<evidence type="ECO:0000256" key="2">
    <source>
        <dbReference type="ARBA" id="ARBA00022723"/>
    </source>
</evidence>
<evidence type="ECO:0000259" key="4">
    <source>
        <dbReference type="Pfam" id="PF13359"/>
    </source>
</evidence>
<evidence type="ECO:0000256" key="1">
    <source>
        <dbReference type="ARBA" id="ARBA00001968"/>
    </source>
</evidence>
<dbReference type="Proteomes" id="UP000631535">
    <property type="component" value="Unassembled WGS sequence"/>
</dbReference>
<keyword evidence="2" id="KW-0479">Metal-binding</keyword>
<reference evidence="6" key="1">
    <citation type="journal article" date="2019" name="Int. J. Syst. Evol. Microbiol.">
        <title>The Global Catalogue of Microorganisms (GCM) 10K type strain sequencing project: providing services to taxonomists for standard genome sequencing and annotation.</title>
        <authorList>
            <consortium name="The Broad Institute Genomics Platform"/>
            <consortium name="The Broad Institute Genome Sequencing Center for Infectious Disease"/>
            <person name="Wu L."/>
            <person name="Ma J."/>
        </authorList>
    </citation>
    <scope>NUCLEOTIDE SEQUENCE [LARGE SCALE GENOMIC DNA]</scope>
    <source>
        <strain evidence="6">CGMCC 4.7178</strain>
    </source>
</reference>
<organism evidence="5 6">
    <name type="scientific">Streptomyces daqingensis</name>
    <dbReference type="NCBI Taxonomy" id="1472640"/>
    <lineage>
        <taxon>Bacteria</taxon>
        <taxon>Bacillati</taxon>
        <taxon>Actinomycetota</taxon>
        <taxon>Actinomycetes</taxon>
        <taxon>Kitasatosporales</taxon>
        <taxon>Streptomycetaceae</taxon>
        <taxon>Streptomyces</taxon>
    </lineage>
</organism>
<comment type="caution">
    <text evidence="5">The sequence shown here is derived from an EMBL/GenBank/DDBJ whole genome shotgun (WGS) entry which is preliminary data.</text>
</comment>
<comment type="cofactor">
    <cofactor evidence="1">
        <name>a divalent metal cation</name>
        <dbReference type="ChEBI" id="CHEBI:60240"/>
    </cofactor>
</comment>
<gene>
    <name evidence="5" type="ORF">GCM10012287_38150</name>
</gene>
<accession>A0ABQ2MJ74</accession>
<evidence type="ECO:0000256" key="3">
    <source>
        <dbReference type="SAM" id="MobiDB-lite"/>
    </source>
</evidence>
<feature type="compositionally biased region" description="Polar residues" evidence="3">
    <location>
        <begin position="149"/>
        <end position="159"/>
    </location>
</feature>
<name>A0ABQ2MJ74_9ACTN</name>
<dbReference type="InterPro" id="IPR027806">
    <property type="entry name" value="HARBI1_dom"/>
</dbReference>
<evidence type="ECO:0000313" key="5">
    <source>
        <dbReference type="EMBL" id="GGO52862.1"/>
    </source>
</evidence>
<feature type="domain" description="DDE Tnp4" evidence="4">
    <location>
        <begin position="12"/>
        <end position="123"/>
    </location>
</feature>
<dbReference type="EMBL" id="BMMP01000012">
    <property type="protein sequence ID" value="GGO52862.1"/>
    <property type="molecule type" value="Genomic_DNA"/>
</dbReference>
<dbReference type="Pfam" id="PF13359">
    <property type="entry name" value="DDE_Tnp_4"/>
    <property type="match status" value="1"/>
</dbReference>
<feature type="region of interest" description="Disordered" evidence="3">
    <location>
        <begin position="108"/>
        <end position="159"/>
    </location>
</feature>
<proteinExistence type="predicted"/>
<protein>
    <recommendedName>
        <fullName evidence="4">DDE Tnp4 domain-containing protein</fullName>
    </recommendedName>
</protein>
<sequence length="159" mass="16889">MKTASTKAFVILDGTLLPIDRAAADRPFFSGKHKKHGMNVQVITDAKGRLLWASPALPGAVHDIRAARTHGIIDALTGTGVKCWADKGYRGADGTIRLPYWGVGRRCPQVSKPSTARTRRSARSSSRPWPPSRLGGSCANCDAPPPTSPASSKLSSPCT</sequence>
<evidence type="ECO:0000313" key="6">
    <source>
        <dbReference type="Proteomes" id="UP000631535"/>
    </source>
</evidence>
<keyword evidence="6" id="KW-1185">Reference proteome</keyword>